<gene>
    <name evidence="2" type="ORF">OSTQU699_LOCUS9194</name>
</gene>
<sequence length="685" mass="74607">MCTALAKPGYARATLPQLCAILLQMQDLREQFRTKEMELVAKQAVVEERKQELELELAGTQERLEEECFVNTALRKGEAALVVHCVGLTDDIHRWAQESEVLFSKLDRFATIDSTNRELACQLKQLLTDRLNSMSNNADQVLDSHKQRSVATAKCLKDFAAQRQEHAEGLKNKISELQSAEDNMGTTLGSTVRELHSVGNATAENMVNLASACAKNADAILKGGQQKCTEAHEQFDATVHKHSALLQQLAADQKKEVEKIVDTTRSSHSDVRVRLSGVKRSAAEIRATVEHSIDENRNALESLARRYQDSMAETGRELTQELSNRIGQLVSSFSATIKEAMDVTQDEVAAKQRKGMEACDVHCRGVIALGNQVQEHADRLEVEANTFFDGLPAAAAKVAEGINLCSESEQRLHASSRAALREGLTMINDRMASMKGMSEQAQGQANRVVAQAEDQTLTFEKQLSGLRGECEMQVEADLQAGQLCMSQADASIQAGHQLVLDFGALHSASAKDLIQGAAVVLEEKLQWDDGTPKLPERRQGEVLPSREFVHQLQAPPREVLCDACRGCKNDGGDDGGEGGPKFTMGQAPNRKAPTVPLKQSQGTAPSSPARSVSPNKEPPTKIPALGATRIPVRRPAAWPAQDQSEQGAAMADHKLRSKIPKLADPGYVIREPAGKDASRSDRADG</sequence>
<proteinExistence type="predicted"/>
<evidence type="ECO:0000313" key="3">
    <source>
        <dbReference type="Proteomes" id="UP000708148"/>
    </source>
</evidence>
<dbReference type="EMBL" id="CAJHUC010002450">
    <property type="protein sequence ID" value="CAD7703837.1"/>
    <property type="molecule type" value="Genomic_DNA"/>
</dbReference>
<accession>A0A8S1JCH2</accession>
<name>A0A8S1JCH2_9CHLO</name>
<organism evidence="2 3">
    <name type="scientific">Ostreobium quekettii</name>
    <dbReference type="NCBI Taxonomy" id="121088"/>
    <lineage>
        <taxon>Eukaryota</taxon>
        <taxon>Viridiplantae</taxon>
        <taxon>Chlorophyta</taxon>
        <taxon>core chlorophytes</taxon>
        <taxon>Ulvophyceae</taxon>
        <taxon>TCBD clade</taxon>
        <taxon>Bryopsidales</taxon>
        <taxon>Ostreobineae</taxon>
        <taxon>Ostreobiaceae</taxon>
        <taxon>Ostreobium</taxon>
    </lineage>
</organism>
<feature type="compositionally biased region" description="Basic and acidic residues" evidence="1">
    <location>
        <begin position="672"/>
        <end position="685"/>
    </location>
</feature>
<protein>
    <submittedName>
        <fullName evidence="2">Uncharacterized protein</fullName>
    </submittedName>
</protein>
<comment type="caution">
    <text evidence="2">The sequence shown here is derived from an EMBL/GenBank/DDBJ whole genome shotgun (WGS) entry which is preliminary data.</text>
</comment>
<dbReference type="SUPFAM" id="SSF58113">
    <property type="entry name" value="Apolipoprotein A-I"/>
    <property type="match status" value="1"/>
</dbReference>
<keyword evidence="3" id="KW-1185">Reference proteome</keyword>
<dbReference type="AlphaFoldDB" id="A0A8S1JCH2"/>
<feature type="region of interest" description="Disordered" evidence="1">
    <location>
        <begin position="572"/>
        <end position="685"/>
    </location>
</feature>
<evidence type="ECO:0000313" key="2">
    <source>
        <dbReference type="EMBL" id="CAD7703837.1"/>
    </source>
</evidence>
<evidence type="ECO:0000256" key="1">
    <source>
        <dbReference type="SAM" id="MobiDB-lite"/>
    </source>
</evidence>
<reference evidence="2" key="1">
    <citation type="submission" date="2020-12" db="EMBL/GenBank/DDBJ databases">
        <authorList>
            <person name="Iha C."/>
        </authorList>
    </citation>
    <scope>NUCLEOTIDE SEQUENCE</scope>
</reference>
<feature type="compositionally biased region" description="Polar residues" evidence="1">
    <location>
        <begin position="597"/>
        <end position="614"/>
    </location>
</feature>
<dbReference type="Proteomes" id="UP000708148">
    <property type="component" value="Unassembled WGS sequence"/>
</dbReference>